<dbReference type="PATRIC" id="fig|1177755.3.peg.1929"/>
<dbReference type="Pfam" id="PF01370">
    <property type="entry name" value="Epimerase"/>
    <property type="match status" value="1"/>
</dbReference>
<dbReference type="Proteomes" id="UP000095087">
    <property type="component" value="Unassembled WGS sequence"/>
</dbReference>
<dbReference type="SUPFAM" id="SSF51735">
    <property type="entry name" value="NAD(P)-binding Rossmann-fold domains"/>
    <property type="match status" value="1"/>
</dbReference>
<accession>A0A1E2RYQ3</accession>
<feature type="domain" description="NAD-dependent epimerase/dehydratase" evidence="1">
    <location>
        <begin position="5"/>
        <end position="225"/>
    </location>
</feature>
<dbReference type="OrthoDB" id="9798669at2"/>
<dbReference type="PANTHER" id="PTHR43245">
    <property type="entry name" value="BIFUNCTIONAL POLYMYXIN RESISTANCE PROTEIN ARNA"/>
    <property type="match status" value="1"/>
</dbReference>
<evidence type="ECO:0000259" key="1">
    <source>
        <dbReference type="Pfam" id="PF01370"/>
    </source>
</evidence>
<dbReference type="InterPro" id="IPR001509">
    <property type="entry name" value="Epimerase_deHydtase"/>
</dbReference>
<dbReference type="STRING" id="1177755.A7A08_01926"/>
<gene>
    <name evidence="2" type="ORF">A7A08_01926</name>
</gene>
<proteinExistence type="predicted"/>
<evidence type="ECO:0000313" key="3">
    <source>
        <dbReference type="Proteomes" id="UP000095087"/>
    </source>
</evidence>
<dbReference type="AlphaFoldDB" id="A0A1E2RYQ3"/>
<organism evidence="2 3">
    <name type="scientific">Methyloligella halotolerans</name>
    <dbReference type="NCBI Taxonomy" id="1177755"/>
    <lineage>
        <taxon>Bacteria</taxon>
        <taxon>Pseudomonadati</taxon>
        <taxon>Pseudomonadota</taxon>
        <taxon>Alphaproteobacteria</taxon>
        <taxon>Hyphomicrobiales</taxon>
        <taxon>Hyphomicrobiaceae</taxon>
        <taxon>Methyloligella</taxon>
    </lineage>
</organism>
<sequence>MMRTVLVTGASGFVGRQLVPALRDSGWTVRAACRDPKILESIDAIETVALPDLGEPVDWAPLLDGMTHVVHLAGVAHVPVSEEDARYDRINTGSVAALGEAAKAANVQRAVLMSSVRAQVGLSADHPITEADDPQPTDPYGRSKLAAEAALKASGVEYTILRPAVVYGPGVKGNIASLASLARTPMPLPFDGLKNRRSLLAIENLIAAVELALTDEAARNETFLVADKDPISVAGLVSAMREGLGRQPHLVGMPLGAVKRIMKSFGREADWDRISGNFMIDSSKLQGIGWDPKIETREGIMAMMAAEGATQKL</sequence>
<evidence type="ECO:0000313" key="2">
    <source>
        <dbReference type="EMBL" id="ODA67179.1"/>
    </source>
</evidence>
<name>A0A1E2RYQ3_9HYPH</name>
<dbReference type="InterPro" id="IPR050177">
    <property type="entry name" value="Lipid_A_modif_metabolic_enz"/>
</dbReference>
<reference evidence="2 3" key="1">
    <citation type="submission" date="2016-07" db="EMBL/GenBank/DDBJ databases">
        <title>Draft genome sequence of Methyloligella halotolerans C2T (VKM B-2706T=CCUG 61687T=DSM 25045T), a halotolerant polyhydroxybutyrate accumulating methylotroph.</title>
        <authorList>
            <person name="Vasilenko O.V."/>
            <person name="Doronina N.V."/>
            <person name="Poroshina M.N."/>
            <person name="Tarlachkov S.V."/>
            <person name="Trotsenko Y.A."/>
        </authorList>
    </citation>
    <scope>NUCLEOTIDE SEQUENCE [LARGE SCALE GENOMIC DNA]</scope>
    <source>
        <strain evidence="2 3">VKM B-2706</strain>
    </source>
</reference>
<protein>
    <submittedName>
        <fullName evidence="2">3 beta-hydroxysteroid dehydrogenase/Delta 5--&gt;4-isomerase</fullName>
    </submittedName>
</protein>
<keyword evidence="2" id="KW-0413">Isomerase</keyword>
<dbReference type="Gene3D" id="3.40.50.720">
    <property type="entry name" value="NAD(P)-binding Rossmann-like Domain"/>
    <property type="match status" value="1"/>
</dbReference>
<keyword evidence="3" id="KW-1185">Reference proteome</keyword>
<dbReference type="GO" id="GO:0016853">
    <property type="term" value="F:isomerase activity"/>
    <property type="evidence" value="ECO:0007669"/>
    <property type="project" value="UniProtKB-KW"/>
</dbReference>
<dbReference type="RefSeq" id="WP_069095186.1">
    <property type="nucleotide sequence ID" value="NZ_MASI01000004.1"/>
</dbReference>
<dbReference type="InterPro" id="IPR036291">
    <property type="entry name" value="NAD(P)-bd_dom_sf"/>
</dbReference>
<dbReference type="PANTHER" id="PTHR43245:SF58">
    <property type="entry name" value="BLL5923 PROTEIN"/>
    <property type="match status" value="1"/>
</dbReference>
<comment type="caution">
    <text evidence="2">The sequence shown here is derived from an EMBL/GenBank/DDBJ whole genome shotgun (WGS) entry which is preliminary data.</text>
</comment>
<dbReference type="EMBL" id="MASI01000004">
    <property type="protein sequence ID" value="ODA67179.1"/>
    <property type="molecule type" value="Genomic_DNA"/>
</dbReference>